<reference evidence="1 2" key="1">
    <citation type="submission" date="2016-06" db="EMBL/GenBank/DDBJ databases">
        <authorList>
            <person name="Kjaerup R.B."/>
            <person name="Dalgaard T.S."/>
            <person name="Juul-Madsen H.R."/>
        </authorList>
    </citation>
    <scope>NUCLEOTIDE SEQUENCE [LARGE SCALE GENOMIC DNA]</scope>
    <source>
        <strain evidence="1 2">373-A1</strain>
    </source>
</reference>
<dbReference type="eggNOG" id="ENOG5033KQV">
    <property type="taxonomic scope" value="Bacteria"/>
</dbReference>
<name>A0A174UW83_9CLOT</name>
<comment type="caution">
    <text evidence="1">The sequence shown here is derived from an EMBL/GenBank/DDBJ whole genome shotgun (WGS) entry which is preliminary data.</text>
</comment>
<sequence>MPAIWNVNNSYNVNNKKYSSKLTFEVGEKFSGKIISKGEGNEATVKLADGWQFSATIDGSIESEENVPLQLQVEGYEDGKLKLKIVKKEADSNNLANDSLSEVIDKEGLGKEDVDILKKMMKHNIPLTRENITFVKSLLQFNTKINMDNNEIDNFILKYIDSKGISGESEQGKQIINTLKEFFVNFKNMKPEEILFFLENNIELTSENIESYNKLFSSNGNTVKEFFDNIKNDFAGIEVEMKELEDNISNSKVGEKHLDNSIKALGEEINKDKLGYNSLVSKLYDSNDMSKSKVSMLAVLKSMTGGDDNLLREPIKDILIGKKEQFTTNEYNTALGKINNLSDEDFINIVKDVLGKSGELKEISKDTVNIILRSFFGKDIEVGEVELRKIQDVIEYKFQELELNNEGVNEEKLIGNNIANKTITTLEQEVITGGHKKILSANELIKNDINKKIDGIKDIIKELLVASKGEGEGADKVIQLLKNSISEFKLFNTISNEYYYLDVPINREMTEYPCKLIIKDNRKDGKKIDRTDVKIVVTVKTVNLGVVDGFLSVKDKGLDVELKCDKNYMKVLELSKSKLSNDLQKLGFNINIKVSMREEDITLASCREFFNDKAVSGIDIKV</sequence>
<dbReference type="OrthoDB" id="1936401at2"/>
<organism evidence="1 2">
    <name type="scientific">Clostridium paraputrificum</name>
    <dbReference type="NCBI Taxonomy" id="29363"/>
    <lineage>
        <taxon>Bacteria</taxon>
        <taxon>Bacillati</taxon>
        <taxon>Bacillota</taxon>
        <taxon>Clostridia</taxon>
        <taxon>Eubacteriales</taxon>
        <taxon>Clostridiaceae</taxon>
        <taxon>Clostridium</taxon>
    </lineage>
</organism>
<dbReference type="AlphaFoldDB" id="A0A174UW83"/>
<gene>
    <name evidence="1" type="ORF">CP373A1_04335</name>
</gene>
<proteinExistence type="predicted"/>
<protein>
    <recommendedName>
        <fullName evidence="3">Flagellar hook-length control protein FliK</fullName>
    </recommendedName>
</protein>
<dbReference type="EMBL" id="MAPZ01000011">
    <property type="protein sequence ID" value="OBY11624.1"/>
    <property type="molecule type" value="Genomic_DNA"/>
</dbReference>
<accession>A0A174UW83</accession>
<evidence type="ECO:0000313" key="2">
    <source>
        <dbReference type="Proteomes" id="UP000092714"/>
    </source>
</evidence>
<dbReference type="RefSeq" id="WP_055184093.1">
    <property type="nucleotide sequence ID" value="NZ_CABJAZ010000014.1"/>
</dbReference>
<evidence type="ECO:0008006" key="3">
    <source>
        <dbReference type="Google" id="ProtNLM"/>
    </source>
</evidence>
<keyword evidence="2" id="KW-1185">Reference proteome</keyword>
<evidence type="ECO:0000313" key="1">
    <source>
        <dbReference type="EMBL" id="OBY11624.1"/>
    </source>
</evidence>
<dbReference type="Proteomes" id="UP000092714">
    <property type="component" value="Unassembled WGS sequence"/>
</dbReference>